<evidence type="ECO:0000313" key="1">
    <source>
        <dbReference type="EMBL" id="PRQ51413.1"/>
    </source>
</evidence>
<protein>
    <submittedName>
        <fullName evidence="1">Uncharacterized protein</fullName>
    </submittedName>
</protein>
<reference evidence="1 2" key="1">
    <citation type="journal article" date="2018" name="Nat. Genet.">
        <title>The Rosa genome provides new insights in the design of modern roses.</title>
        <authorList>
            <person name="Bendahmane M."/>
        </authorList>
    </citation>
    <scope>NUCLEOTIDE SEQUENCE [LARGE SCALE GENOMIC DNA]</scope>
    <source>
        <strain evidence="2">cv. Old Blush</strain>
    </source>
</reference>
<organism evidence="1 2">
    <name type="scientific">Rosa chinensis</name>
    <name type="common">China rose</name>
    <dbReference type="NCBI Taxonomy" id="74649"/>
    <lineage>
        <taxon>Eukaryota</taxon>
        <taxon>Viridiplantae</taxon>
        <taxon>Streptophyta</taxon>
        <taxon>Embryophyta</taxon>
        <taxon>Tracheophyta</taxon>
        <taxon>Spermatophyta</taxon>
        <taxon>Magnoliopsida</taxon>
        <taxon>eudicotyledons</taxon>
        <taxon>Gunneridae</taxon>
        <taxon>Pentapetalae</taxon>
        <taxon>rosids</taxon>
        <taxon>fabids</taxon>
        <taxon>Rosales</taxon>
        <taxon>Rosaceae</taxon>
        <taxon>Rosoideae</taxon>
        <taxon>Rosoideae incertae sedis</taxon>
        <taxon>Rosa</taxon>
    </lineage>
</organism>
<sequence>MRNSLEVSKRKVNEHVSSCKLKCEKSNSYYKRGKSKLKRGKSEIKRGKSVLWRLIQVK</sequence>
<accession>A0A2P6RYB5</accession>
<keyword evidence="2" id="KW-1185">Reference proteome</keyword>
<comment type="caution">
    <text evidence="1">The sequence shown here is derived from an EMBL/GenBank/DDBJ whole genome shotgun (WGS) entry which is preliminary data.</text>
</comment>
<name>A0A2P6RYB5_ROSCH</name>
<dbReference type="Gramene" id="PRQ51413">
    <property type="protein sequence ID" value="PRQ51413"/>
    <property type="gene ID" value="RchiOBHm_Chr2g0144151"/>
</dbReference>
<proteinExistence type="predicted"/>
<dbReference type="EMBL" id="PDCK01000040">
    <property type="protein sequence ID" value="PRQ51413.1"/>
    <property type="molecule type" value="Genomic_DNA"/>
</dbReference>
<dbReference type="Proteomes" id="UP000238479">
    <property type="component" value="Chromosome 2"/>
</dbReference>
<gene>
    <name evidence="1" type="ORF">RchiOBHm_Chr2g0144151</name>
</gene>
<evidence type="ECO:0000313" key="2">
    <source>
        <dbReference type="Proteomes" id="UP000238479"/>
    </source>
</evidence>
<dbReference type="AlphaFoldDB" id="A0A2P6RYB5"/>